<dbReference type="RefSeq" id="WP_061507940.1">
    <property type="nucleotide sequence ID" value="NZ_LHZF01000155.1"/>
</dbReference>
<evidence type="ECO:0000256" key="1">
    <source>
        <dbReference type="SAM" id="MobiDB-lite"/>
    </source>
</evidence>
<feature type="region of interest" description="Disordered" evidence="1">
    <location>
        <begin position="258"/>
        <end position="289"/>
    </location>
</feature>
<feature type="compositionally biased region" description="Polar residues" evidence="1">
    <location>
        <begin position="273"/>
        <end position="283"/>
    </location>
</feature>
<dbReference type="EMBL" id="LHZF01000155">
    <property type="protein sequence ID" value="KXV16653.1"/>
    <property type="molecule type" value="Genomic_DNA"/>
</dbReference>
<organism evidence="2 3">
    <name type="scientific">Acetobacter malorum</name>
    <dbReference type="NCBI Taxonomy" id="178901"/>
    <lineage>
        <taxon>Bacteria</taxon>
        <taxon>Pseudomonadati</taxon>
        <taxon>Pseudomonadota</taxon>
        <taxon>Alphaproteobacteria</taxon>
        <taxon>Acetobacterales</taxon>
        <taxon>Acetobacteraceae</taxon>
        <taxon>Acetobacter</taxon>
    </lineage>
</organism>
<proteinExistence type="predicted"/>
<accession>A0A149RQP1</accession>
<gene>
    <name evidence="2" type="ORF">AD933_05965</name>
</gene>
<protein>
    <submittedName>
        <fullName evidence="2">Uncharacterized protein</fullName>
    </submittedName>
</protein>
<comment type="caution">
    <text evidence="2">The sequence shown here is derived from an EMBL/GenBank/DDBJ whole genome shotgun (WGS) entry which is preliminary data.</text>
</comment>
<evidence type="ECO:0000313" key="3">
    <source>
        <dbReference type="Proteomes" id="UP000075526"/>
    </source>
</evidence>
<feature type="region of interest" description="Disordered" evidence="1">
    <location>
        <begin position="66"/>
        <end position="87"/>
    </location>
</feature>
<dbReference type="PATRIC" id="fig|178901.13.peg.1031"/>
<reference evidence="2 3" key="1">
    <citation type="submission" date="2015-06" db="EMBL/GenBank/DDBJ databases">
        <title>Improved classification and identification of acetic acid bacteria using matrix-assisted laser desorption/ionization time-of-flight mass spectrometry; Gluconobacter nephelii and Gluconobacter uchimurae are later heterotypic synonyms of Gluconobacter japonicus and Gluconobacter oxydans, respectively.</title>
        <authorList>
            <person name="Li L."/>
            <person name="Cleenwerck I."/>
            <person name="De Vuyst L."/>
            <person name="Vandamme P."/>
        </authorList>
    </citation>
    <scope>NUCLEOTIDE SEQUENCE [LARGE SCALE GENOMIC DNA]</scope>
    <source>
        <strain evidence="2 3">LMG 1552</strain>
    </source>
</reference>
<dbReference type="Proteomes" id="UP000075526">
    <property type="component" value="Unassembled WGS sequence"/>
</dbReference>
<sequence>MMPDVERLRKVWALVERGGSAGECAAARERARVIAERYGYVLDDIPVLLVGGDVYEAREIRERQQREREARRREAEQASARKAALKAHRQALRDQADEITGRYEGRLFCAMPDESILVDAVQSHALPGWRAGYDWSSGALEALRTALPLPKTMDEALAELKRWTTLRDDRQFVRRAYRQASQDEDVMPEPVLQRMKILADLVQFELVLTNIEDLMKRVSFQMAAGKGQQLSGVIGLEAILRDLEAIRQERVIETEDLKTHIRQSTADRAPDQAQATGSKSGGQRTATERRAAVEAILRSSESQKMTLREIASRVGVSPATVLNIRRRMKTTRSICTLDQ</sequence>
<name>A0A149RQP1_9PROT</name>
<evidence type="ECO:0000313" key="2">
    <source>
        <dbReference type="EMBL" id="KXV16653.1"/>
    </source>
</evidence>
<feature type="compositionally biased region" description="Basic and acidic residues" evidence="1">
    <location>
        <begin position="66"/>
        <end position="76"/>
    </location>
</feature>
<dbReference type="AlphaFoldDB" id="A0A149RQP1"/>